<evidence type="ECO:0000256" key="2">
    <source>
        <dbReference type="ARBA" id="ARBA00007131"/>
    </source>
</evidence>
<evidence type="ECO:0000259" key="4">
    <source>
        <dbReference type="Pfam" id="PF00456"/>
    </source>
</evidence>
<keyword evidence="3" id="KW-0786">Thiamine pyrophosphate</keyword>
<gene>
    <name evidence="5" type="ORF">AV926_11735</name>
</gene>
<dbReference type="RefSeq" id="WP_038987811.1">
    <property type="nucleotide sequence ID" value="NZ_JWJO01000065.1"/>
</dbReference>
<evidence type="ECO:0000313" key="5">
    <source>
        <dbReference type="EMBL" id="KZE79486.1"/>
    </source>
</evidence>
<accession>A0A163YIJ9</accession>
<dbReference type="OrthoDB" id="8732661at2"/>
<dbReference type="Proteomes" id="UP000076630">
    <property type="component" value="Unassembled WGS sequence"/>
</dbReference>
<dbReference type="EMBL" id="LQNU01000060">
    <property type="protein sequence ID" value="KZE79486.1"/>
    <property type="molecule type" value="Genomic_DNA"/>
</dbReference>
<keyword evidence="6" id="KW-1185">Reference proteome</keyword>
<organism evidence="5 6">
    <name type="scientific">Myroides marinus</name>
    <dbReference type="NCBI Taxonomy" id="703342"/>
    <lineage>
        <taxon>Bacteria</taxon>
        <taxon>Pseudomonadati</taxon>
        <taxon>Bacteroidota</taxon>
        <taxon>Flavobacteriia</taxon>
        <taxon>Flavobacteriales</taxon>
        <taxon>Flavobacteriaceae</taxon>
        <taxon>Myroides</taxon>
    </lineage>
</organism>
<dbReference type="InterPro" id="IPR005474">
    <property type="entry name" value="Transketolase_N"/>
</dbReference>
<reference evidence="5 6" key="1">
    <citation type="submission" date="2016-01" db="EMBL/GenBank/DDBJ databases">
        <title>Whole genome sequencing of Myroides marinus L41.</title>
        <authorList>
            <person name="Hong K.W."/>
        </authorList>
    </citation>
    <scope>NUCLEOTIDE SEQUENCE [LARGE SCALE GENOMIC DNA]</scope>
    <source>
        <strain evidence="5 6">L41</strain>
    </source>
</reference>
<dbReference type="Pfam" id="PF00456">
    <property type="entry name" value="Transketolase_N"/>
    <property type="match status" value="1"/>
</dbReference>
<comment type="caution">
    <text evidence="5">The sequence shown here is derived from an EMBL/GenBank/DDBJ whole genome shotgun (WGS) entry which is preliminary data.</text>
</comment>
<dbReference type="InterPro" id="IPR029061">
    <property type="entry name" value="THDP-binding"/>
</dbReference>
<protein>
    <submittedName>
        <fullName evidence="5">Transketolase</fullName>
    </submittedName>
</protein>
<comment type="cofactor">
    <cofactor evidence="1">
        <name>thiamine diphosphate</name>
        <dbReference type="ChEBI" id="CHEBI:58937"/>
    </cofactor>
</comment>
<name>A0A163YIJ9_9FLAO</name>
<proteinExistence type="inferred from homology"/>
<dbReference type="CDD" id="cd02012">
    <property type="entry name" value="TPP_TK"/>
    <property type="match status" value="1"/>
</dbReference>
<sequence length="283" mass="30930">MKPNTQQLTELTTQVRRDILRMVHAVSSGHPGGSLGCAEFLVTLYQKLMDRKEGFNMDGTDEDLFFLSNGHISPVFYSVLSRSGYFPVSELATFRKINTRLQGHPCTHDKLPGVRMASGSLGQGLSVAVGAAQAKKLNKDNKLVYVLMGDGELQEGQNWEAIMYASAKKVDNVIATVDLNGKQIDGPTEDVLNLGSMKAKFEAFDWEIIEIAKGNDIDSIVAGYEQAKTKTGKGKPVCVLLHTEMGNGVDFMMGTHAWHGKAPSDAQLEEALKQNPETSFGDY</sequence>
<dbReference type="AlphaFoldDB" id="A0A163YIJ9"/>
<dbReference type="PANTHER" id="PTHR47514">
    <property type="entry name" value="TRANSKETOLASE N-TERMINAL SECTION-RELATED"/>
    <property type="match status" value="1"/>
</dbReference>
<dbReference type="Gene3D" id="3.40.50.970">
    <property type="match status" value="1"/>
</dbReference>
<dbReference type="PANTHER" id="PTHR47514:SF1">
    <property type="entry name" value="TRANSKETOLASE N-TERMINAL SECTION-RELATED"/>
    <property type="match status" value="1"/>
</dbReference>
<feature type="domain" description="Transketolase N-terminal" evidence="4">
    <location>
        <begin position="19"/>
        <end position="271"/>
    </location>
</feature>
<dbReference type="SUPFAM" id="SSF52518">
    <property type="entry name" value="Thiamin diphosphate-binding fold (THDP-binding)"/>
    <property type="match status" value="1"/>
</dbReference>
<comment type="similarity">
    <text evidence="2">Belongs to the transketolase family.</text>
</comment>
<evidence type="ECO:0000256" key="3">
    <source>
        <dbReference type="ARBA" id="ARBA00023052"/>
    </source>
</evidence>
<evidence type="ECO:0000256" key="1">
    <source>
        <dbReference type="ARBA" id="ARBA00001964"/>
    </source>
</evidence>
<evidence type="ECO:0000313" key="6">
    <source>
        <dbReference type="Proteomes" id="UP000076630"/>
    </source>
</evidence>